<protein>
    <recommendedName>
        <fullName evidence="1">Polysaccharide lyase 14 domain-containing protein</fullName>
    </recommendedName>
</protein>
<dbReference type="Gene3D" id="2.60.120.200">
    <property type="match status" value="1"/>
</dbReference>
<name>A0ABQ9G1D0_TEGGR</name>
<feature type="domain" description="Polysaccharide lyase 14" evidence="1">
    <location>
        <begin position="37"/>
        <end position="260"/>
    </location>
</feature>
<comment type="caution">
    <text evidence="2">The sequence shown here is derived from an EMBL/GenBank/DDBJ whole genome shotgun (WGS) entry which is preliminary data.</text>
</comment>
<sequence>MVYQSPYSVNTHDPKHGFEAISDNKFGYVTADSDPTNHNRKVLRVDYKAGSYGTGTGKGAQFYIKPHNISGGREELTLSYDLYIDPNFEWIKGGKLPGLFGGATTCSGHRDTDNCFSTRYMWRCHANGEIYAYIPHNQYPSYADWCDYDHERGCNYHYDFVNNDIICNSHSGQSLGRGKFQYHHGRWHTFTQYVKLNHHQNHDGELKVWVDGHPVYHETRLLFRNDSSIKIDGIFFSTFFGGNDHTWATKRDTYTLFRDFRLYDSEYTPAFG</sequence>
<gene>
    <name evidence="2" type="ORF">KUTeg_000249</name>
</gene>
<dbReference type="EMBL" id="JARBDR010000018">
    <property type="protein sequence ID" value="KAJ8321778.1"/>
    <property type="molecule type" value="Genomic_DNA"/>
</dbReference>
<evidence type="ECO:0000313" key="3">
    <source>
        <dbReference type="Proteomes" id="UP001217089"/>
    </source>
</evidence>
<reference evidence="2 3" key="1">
    <citation type="submission" date="2022-12" db="EMBL/GenBank/DDBJ databases">
        <title>Chromosome-level genome of Tegillarca granosa.</title>
        <authorList>
            <person name="Kim J."/>
        </authorList>
    </citation>
    <scope>NUCLEOTIDE SEQUENCE [LARGE SCALE GENOMIC DNA]</scope>
    <source>
        <strain evidence="2">Teg-2019</strain>
        <tissue evidence="2">Adductor muscle</tissue>
    </source>
</reference>
<dbReference type="Proteomes" id="UP001217089">
    <property type="component" value="Unassembled WGS sequence"/>
</dbReference>
<keyword evidence="3" id="KW-1185">Reference proteome</keyword>
<accession>A0ABQ9G1D0</accession>
<proteinExistence type="predicted"/>
<dbReference type="InterPro" id="IPR048958">
    <property type="entry name" value="Polysacc_lyase_14"/>
</dbReference>
<dbReference type="PANTHER" id="PTHR40124:SF1">
    <property type="entry name" value="DISAGGREGATASE RELATED REPEAT PROTEIN"/>
    <property type="match status" value="1"/>
</dbReference>
<evidence type="ECO:0000259" key="1">
    <source>
        <dbReference type="Pfam" id="PF21294"/>
    </source>
</evidence>
<evidence type="ECO:0000313" key="2">
    <source>
        <dbReference type="EMBL" id="KAJ8321778.1"/>
    </source>
</evidence>
<organism evidence="2 3">
    <name type="scientific">Tegillarca granosa</name>
    <name type="common">Malaysian cockle</name>
    <name type="synonym">Anadara granosa</name>
    <dbReference type="NCBI Taxonomy" id="220873"/>
    <lineage>
        <taxon>Eukaryota</taxon>
        <taxon>Metazoa</taxon>
        <taxon>Spiralia</taxon>
        <taxon>Lophotrochozoa</taxon>
        <taxon>Mollusca</taxon>
        <taxon>Bivalvia</taxon>
        <taxon>Autobranchia</taxon>
        <taxon>Pteriomorphia</taxon>
        <taxon>Arcoida</taxon>
        <taxon>Arcoidea</taxon>
        <taxon>Arcidae</taxon>
        <taxon>Tegillarca</taxon>
    </lineage>
</organism>
<dbReference type="PANTHER" id="PTHR40124">
    <property type="match status" value="1"/>
</dbReference>
<dbReference type="Pfam" id="PF21294">
    <property type="entry name" value="Polysacc_lyase_14"/>
    <property type="match status" value="1"/>
</dbReference>